<name>A0A388TEZ7_TERA1</name>
<comment type="caution">
    <text evidence="2">The sequence shown here is derived from an EMBL/GenBank/DDBJ whole genome shotgun (WGS) entry which is preliminary data.</text>
</comment>
<dbReference type="Proteomes" id="UP000269352">
    <property type="component" value="Unassembled WGS sequence"/>
</dbReference>
<gene>
    <name evidence="2" type="ORF">NO1_1725</name>
</gene>
<dbReference type="EMBL" id="BGZN01000056">
    <property type="protein sequence ID" value="GBR74574.1"/>
    <property type="molecule type" value="Genomic_DNA"/>
</dbReference>
<keyword evidence="1" id="KW-0472">Membrane</keyword>
<evidence type="ECO:0000256" key="1">
    <source>
        <dbReference type="SAM" id="Phobius"/>
    </source>
</evidence>
<keyword evidence="1" id="KW-0812">Transmembrane</keyword>
<organism evidence="2 3">
    <name type="scientific">Termititenax aidoneus</name>
    <dbReference type="NCBI Taxonomy" id="2218524"/>
    <lineage>
        <taxon>Bacteria</taxon>
        <taxon>Bacillati</taxon>
        <taxon>Candidatus Margulisiibacteriota</taxon>
        <taxon>Candidatus Termititenacia</taxon>
        <taxon>Candidatus Termititenacales</taxon>
        <taxon>Candidatus Termititenacaceae</taxon>
        <taxon>Candidatus Termititenax</taxon>
    </lineage>
</organism>
<keyword evidence="3" id="KW-1185">Reference proteome</keyword>
<protein>
    <submittedName>
        <fullName evidence="2">Uncharacterized protein</fullName>
    </submittedName>
</protein>
<evidence type="ECO:0000313" key="3">
    <source>
        <dbReference type="Proteomes" id="UP000269352"/>
    </source>
</evidence>
<evidence type="ECO:0000313" key="2">
    <source>
        <dbReference type="EMBL" id="GBR74574.1"/>
    </source>
</evidence>
<reference evidence="2 3" key="1">
    <citation type="journal article" date="2019" name="ISME J.">
        <title>Genome analyses of uncultured TG2/ZB3 bacteria in 'Margulisbacteria' specifically attached to ectosymbiotic spirochetes of protists in the termite gut.</title>
        <authorList>
            <person name="Utami Y.D."/>
            <person name="Kuwahara H."/>
            <person name="Igai K."/>
            <person name="Murakami T."/>
            <person name="Sugaya K."/>
            <person name="Morikawa T."/>
            <person name="Nagura Y."/>
            <person name="Yuki M."/>
            <person name="Deevong P."/>
            <person name="Inoue T."/>
            <person name="Kihara K."/>
            <person name="Lo N."/>
            <person name="Yamada A."/>
            <person name="Ohkuma M."/>
            <person name="Hongoh Y."/>
        </authorList>
    </citation>
    <scope>NUCLEOTIDE SEQUENCE [LARGE SCALE GENOMIC DNA]</scope>
    <source>
        <strain evidence="2">NkOx7-01</strain>
    </source>
</reference>
<keyword evidence="1" id="KW-1133">Transmembrane helix</keyword>
<feature type="transmembrane region" description="Helical" evidence="1">
    <location>
        <begin position="36"/>
        <end position="60"/>
    </location>
</feature>
<sequence>MADKTDGGLDSTNHGLTGWAKSLFAYMDRDGWLKGILWTFFGGSFFNALILGTVAFLVSAKDSGCLTAYLLFLPICLGLKTIDEKTNKKENEQENI</sequence>
<proteinExistence type="predicted"/>
<accession>A0A388TEZ7</accession>
<dbReference type="AlphaFoldDB" id="A0A388TEZ7"/>